<dbReference type="GeneID" id="96002985"/>
<evidence type="ECO:0000256" key="1">
    <source>
        <dbReference type="SAM" id="MobiDB-lite"/>
    </source>
</evidence>
<comment type="caution">
    <text evidence="3">The sequence shown here is derived from an EMBL/GenBank/DDBJ whole genome shotgun (WGS) entry which is preliminary data.</text>
</comment>
<protein>
    <recommendedName>
        <fullName evidence="2">AB hydrolase-1 domain-containing protein</fullName>
    </recommendedName>
</protein>
<sequence>MQTEQERRVRLPDGRHLSLKTSGPPRTSPSTPAIILLHGLGGCAREWFDVQRHIARFAPVCVPERAGYHGSDAPTLPPTSANIAADLRALLRAAGVQPPYLLVGHSYGGVVARQVLKDAPGEVAGLVLVDSVPVANFFPKAWTELLGGSTYEEVVGLRGNRGVAEAEWEMIARESAINEAPGGIAETELGLIRPGNRVLDDELRGWQALGRKPLCVVFCDESNDFRKVYEYGVEHGFGTAEQQEVVRRHLEKMSVEDEAAQRTQLALSGNARFLKAEGKRATHNVQLVDPAWVAEQVKWVYDRSVEMP</sequence>
<reference evidence="3 4" key="1">
    <citation type="journal article" date="2020" name="Microbiol. Resour. Announc.">
        <title>Draft Genome Sequence of a Cladosporium Species Isolated from the Mesophotic Ascidian Didemnum maculosum.</title>
        <authorList>
            <person name="Gioti A."/>
            <person name="Siaperas R."/>
            <person name="Nikolaivits E."/>
            <person name="Le Goff G."/>
            <person name="Ouazzani J."/>
            <person name="Kotoulas G."/>
            <person name="Topakas E."/>
        </authorList>
    </citation>
    <scope>NUCLEOTIDE SEQUENCE [LARGE SCALE GENOMIC DNA]</scope>
    <source>
        <strain evidence="3 4">TM138-S3</strain>
    </source>
</reference>
<dbReference type="GO" id="GO:0016020">
    <property type="term" value="C:membrane"/>
    <property type="evidence" value="ECO:0007669"/>
    <property type="project" value="TreeGrafter"/>
</dbReference>
<feature type="region of interest" description="Disordered" evidence="1">
    <location>
        <begin position="1"/>
        <end position="31"/>
    </location>
</feature>
<feature type="compositionally biased region" description="Basic and acidic residues" evidence="1">
    <location>
        <begin position="1"/>
        <end position="16"/>
    </location>
</feature>
<dbReference type="PANTHER" id="PTHR43798">
    <property type="entry name" value="MONOACYLGLYCEROL LIPASE"/>
    <property type="match status" value="1"/>
</dbReference>
<dbReference type="InterPro" id="IPR029058">
    <property type="entry name" value="AB_hydrolase_fold"/>
</dbReference>
<gene>
    <name evidence="3" type="ORF">WHR41_01541</name>
</gene>
<dbReference type="Gene3D" id="3.40.50.1820">
    <property type="entry name" value="alpha/beta hydrolase"/>
    <property type="match status" value="1"/>
</dbReference>
<keyword evidence="4" id="KW-1185">Reference proteome</keyword>
<dbReference type="PANTHER" id="PTHR43798:SF33">
    <property type="entry name" value="HYDROLASE, PUTATIVE (AFU_ORTHOLOGUE AFUA_2G14860)-RELATED"/>
    <property type="match status" value="1"/>
</dbReference>
<dbReference type="GO" id="GO:0047372">
    <property type="term" value="F:monoacylglycerol lipase activity"/>
    <property type="evidence" value="ECO:0007669"/>
    <property type="project" value="TreeGrafter"/>
</dbReference>
<organism evidence="3 4">
    <name type="scientific">Cladosporium halotolerans</name>
    <dbReference type="NCBI Taxonomy" id="1052096"/>
    <lineage>
        <taxon>Eukaryota</taxon>
        <taxon>Fungi</taxon>
        <taxon>Dikarya</taxon>
        <taxon>Ascomycota</taxon>
        <taxon>Pezizomycotina</taxon>
        <taxon>Dothideomycetes</taxon>
        <taxon>Dothideomycetidae</taxon>
        <taxon>Cladosporiales</taxon>
        <taxon>Cladosporiaceae</taxon>
        <taxon>Cladosporium</taxon>
    </lineage>
</organism>
<dbReference type="InterPro" id="IPR000073">
    <property type="entry name" value="AB_hydrolase_1"/>
</dbReference>
<dbReference type="EMBL" id="JAAQHG020000004">
    <property type="protein sequence ID" value="KAL1589565.1"/>
    <property type="molecule type" value="Genomic_DNA"/>
</dbReference>
<dbReference type="AlphaFoldDB" id="A0AB34L144"/>
<evidence type="ECO:0000313" key="3">
    <source>
        <dbReference type="EMBL" id="KAL1589565.1"/>
    </source>
</evidence>
<dbReference type="GO" id="GO:0046464">
    <property type="term" value="P:acylglycerol catabolic process"/>
    <property type="evidence" value="ECO:0007669"/>
    <property type="project" value="TreeGrafter"/>
</dbReference>
<dbReference type="Pfam" id="PF00561">
    <property type="entry name" value="Abhydrolase_1"/>
    <property type="match status" value="1"/>
</dbReference>
<evidence type="ECO:0000313" key="4">
    <source>
        <dbReference type="Proteomes" id="UP000803884"/>
    </source>
</evidence>
<feature type="compositionally biased region" description="Low complexity" evidence="1">
    <location>
        <begin position="21"/>
        <end position="31"/>
    </location>
</feature>
<evidence type="ECO:0000259" key="2">
    <source>
        <dbReference type="Pfam" id="PF00561"/>
    </source>
</evidence>
<dbReference type="Proteomes" id="UP000803884">
    <property type="component" value="Unassembled WGS sequence"/>
</dbReference>
<dbReference type="SUPFAM" id="SSF53474">
    <property type="entry name" value="alpha/beta-Hydrolases"/>
    <property type="match status" value="1"/>
</dbReference>
<accession>A0AB34L144</accession>
<dbReference type="InterPro" id="IPR050266">
    <property type="entry name" value="AB_hydrolase_sf"/>
</dbReference>
<proteinExistence type="predicted"/>
<dbReference type="RefSeq" id="XP_069232670.1">
    <property type="nucleotide sequence ID" value="XM_069370147.1"/>
</dbReference>
<feature type="domain" description="AB hydrolase-1" evidence="2">
    <location>
        <begin position="32"/>
        <end position="138"/>
    </location>
</feature>
<name>A0AB34L144_9PEZI</name>